<comment type="caution">
    <text evidence="5">The sequence shown here is derived from an EMBL/GenBank/DDBJ whole genome shotgun (WGS) entry which is preliminary data.</text>
</comment>
<dbReference type="SUPFAM" id="SSF49764">
    <property type="entry name" value="HSP20-like chaperones"/>
    <property type="match status" value="1"/>
</dbReference>
<name>A0A9D4PC29_RHISA</name>
<dbReference type="EMBL" id="JABSTV010001255">
    <property type="protein sequence ID" value="KAH7935167.1"/>
    <property type="molecule type" value="Genomic_DNA"/>
</dbReference>
<reference evidence="5" key="1">
    <citation type="journal article" date="2020" name="Cell">
        <title>Large-Scale Comparative Analyses of Tick Genomes Elucidate Their Genetic Diversity and Vector Capacities.</title>
        <authorList>
            <consortium name="Tick Genome and Microbiome Consortium (TIGMIC)"/>
            <person name="Jia N."/>
            <person name="Wang J."/>
            <person name="Shi W."/>
            <person name="Du L."/>
            <person name="Sun Y."/>
            <person name="Zhan W."/>
            <person name="Jiang J.F."/>
            <person name="Wang Q."/>
            <person name="Zhang B."/>
            <person name="Ji P."/>
            <person name="Bell-Sakyi L."/>
            <person name="Cui X.M."/>
            <person name="Yuan T.T."/>
            <person name="Jiang B.G."/>
            <person name="Yang W.F."/>
            <person name="Lam T.T."/>
            <person name="Chang Q.C."/>
            <person name="Ding S.J."/>
            <person name="Wang X.J."/>
            <person name="Zhu J.G."/>
            <person name="Ruan X.D."/>
            <person name="Zhao L."/>
            <person name="Wei J.T."/>
            <person name="Ye R.Z."/>
            <person name="Que T.C."/>
            <person name="Du C.H."/>
            <person name="Zhou Y.H."/>
            <person name="Cheng J.X."/>
            <person name="Dai P.F."/>
            <person name="Guo W.B."/>
            <person name="Han X.H."/>
            <person name="Huang E.J."/>
            <person name="Li L.F."/>
            <person name="Wei W."/>
            <person name="Gao Y.C."/>
            <person name="Liu J.Z."/>
            <person name="Shao H.Z."/>
            <person name="Wang X."/>
            <person name="Wang C.C."/>
            <person name="Yang T.C."/>
            <person name="Huo Q.B."/>
            <person name="Li W."/>
            <person name="Chen H.Y."/>
            <person name="Chen S.E."/>
            <person name="Zhou L.G."/>
            <person name="Ni X.B."/>
            <person name="Tian J.H."/>
            <person name="Sheng Y."/>
            <person name="Liu T."/>
            <person name="Pan Y.S."/>
            <person name="Xia L.Y."/>
            <person name="Li J."/>
            <person name="Zhao F."/>
            <person name="Cao W.C."/>
        </authorList>
    </citation>
    <scope>NUCLEOTIDE SEQUENCE</scope>
    <source>
        <strain evidence="5">Rsan-2018</strain>
    </source>
</reference>
<sequence length="178" mass="20116">MARFPMLYGGNWGPSEFAFNDGFRSRLHEYLDGELFDPSSFHQRFHLEPGRLGGAVAEPLQNQLGETGVRTGGKFVIKVDIRHFSPEEITVKAKDKSVIVHCKHEEKAEDRGCYVQREVTWRYDLPEDVDPQSVICQLTPMGYVTLEAPRKNPPPKVEKSECIPIEVCHESSGSGDKK</sequence>
<protein>
    <recommendedName>
        <fullName evidence="4">SHSP domain-containing protein</fullName>
    </recommendedName>
</protein>
<evidence type="ECO:0000259" key="4">
    <source>
        <dbReference type="PROSITE" id="PS01031"/>
    </source>
</evidence>
<dbReference type="Pfam" id="PF00011">
    <property type="entry name" value="HSP20"/>
    <property type="match status" value="1"/>
</dbReference>
<evidence type="ECO:0000313" key="5">
    <source>
        <dbReference type="EMBL" id="KAH7935167.1"/>
    </source>
</evidence>
<accession>A0A9D4PC29</accession>
<gene>
    <name evidence="5" type="ORF">HPB52_004630</name>
</gene>
<evidence type="ECO:0000256" key="3">
    <source>
        <dbReference type="RuleBase" id="RU003616"/>
    </source>
</evidence>
<dbReference type="PANTHER" id="PTHR45640:SF13">
    <property type="entry name" value="HEAT SHOCK PROTEIN 22-RELATED"/>
    <property type="match status" value="1"/>
</dbReference>
<dbReference type="AlphaFoldDB" id="A0A9D4PC29"/>
<dbReference type="GO" id="GO:0005737">
    <property type="term" value="C:cytoplasm"/>
    <property type="evidence" value="ECO:0007669"/>
    <property type="project" value="TreeGrafter"/>
</dbReference>
<dbReference type="InterPro" id="IPR002068">
    <property type="entry name" value="A-crystallin/Hsp20_dom"/>
</dbReference>
<dbReference type="PANTHER" id="PTHR45640">
    <property type="entry name" value="HEAT SHOCK PROTEIN HSP-12.2-RELATED"/>
    <property type="match status" value="1"/>
</dbReference>
<keyword evidence="6" id="KW-1185">Reference proteome</keyword>
<feature type="domain" description="SHSP" evidence="4">
    <location>
        <begin position="55"/>
        <end position="166"/>
    </location>
</feature>
<dbReference type="GO" id="GO:0051082">
    <property type="term" value="F:unfolded protein binding"/>
    <property type="evidence" value="ECO:0007669"/>
    <property type="project" value="TreeGrafter"/>
</dbReference>
<evidence type="ECO:0000256" key="1">
    <source>
        <dbReference type="ARBA" id="ARBA00023016"/>
    </source>
</evidence>
<dbReference type="PROSITE" id="PS01031">
    <property type="entry name" value="SHSP"/>
    <property type="match status" value="1"/>
</dbReference>
<dbReference type="InterPro" id="IPR001436">
    <property type="entry name" value="Alpha-crystallin/sHSP_animal"/>
</dbReference>
<dbReference type="VEuPathDB" id="VectorBase:RSAN_038070"/>
<dbReference type="PRINTS" id="PR00299">
    <property type="entry name" value="ACRYSTALLIN"/>
</dbReference>
<evidence type="ECO:0000313" key="6">
    <source>
        <dbReference type="Proteomes" id="UP000821837"/>
    </source>
</evidence>
<evidence type="ECO:0000256" key="2">
    <source>
        <dbReference type="PROSITE-ProRule" id="PRU00285"/>
    </source>
</evidence>
<keyword evidence="1" id="KW-0346">Stress response</keyword>
<dbReference type="OrthoDB" id="6416617at2759"/>
<dbReference type="CDD" id="cd06526">
    <property type="entry name" value="metazoan_ACD"/>
    <property type="match status" value="1"/>
</dbReference>
<dbReference type="GO" id="GO:0009408">
    <property type="term" value="P:response to heat"/>
    <property type="evidence" value="ECO:0007669"/>
    <property type="project" value="TreeGrafter"/>
</dbReference>
<dbReference type="Gene3D" id="2.60.40.790">
    <property type="match status" value="1"/>
</dbReference>
<dbReference type="GO" id="GO:0042026">
    <property type="term" value="P:protein refolding"/>
    <property type="evidence" value="ECO:0007669"/>
    <property type="project" value="TreeGrafter"/>
</dbReference>
<reference evidence="5" key="2">
    <citation type="submission" date="2021-09" db="EMBL/GenBank/DDBJ databases">
        <authorList>
            <person name="Jia N."/>
            <person name="Wang J."/>
            <person name="Shi W."/>
            <person name="Du L."/>
            <person name="Sun Y."/>
            <person name="Zhan W."/>
            <person name="Jiang J."/>
            <person name="Wang Q."/>
            <person name="Zhang B."/>
            <person name="Ji P."/>
            <person name="Sakyi L.B."/>
            <person name="Cui X."/>
            <person name="Yuan T."/>
            <person name="Jiang B."/>
            <person name="Yang W."/>
            <person name="Lam T.T.-Y."/>
            <person name="Chang Q."/>
            <person name="Ding S."/>
            <person name="Wang X."/>
            <person name="Zhu J."/>
            <person name="Ruan X."/>
            <person name="Zhao L."/>
            <person name="Wei J."/>
            <person name="Que T."/>
            <person name="Du C."/>
            <person name="Cheng J."/>
            <person name="Dai P."/>
            <person name="Han X."/>
            <person name="Huang E."/>
            <person name="Gao Y."/>
            <person name="Liu J."/>
            <person name="Shao H."/>
            <person name="Ye R."/>
            <person name="Li L."/>
            <person name="Wei W."/>
            <person name="Wang X."/>
            <person name="Wang C."/>
            <person name="Huo Q."/>
            <person name="Li W."/>
            <person name="Guo W."/>
            <person name="Chen H."/>
            <person name="Chen S."/>
            <person name="Zhou L."/>
            <person name="Zhou L."/>
            <person name="Ni X."/>
            <person name="Tian J."/>
            <person name="Zhou Y."/>
            <person name="Sheng Y."/>
            <person name="Liu T."/>
            <person name="Pan Y."/>
            <person name="Xia L."/>
            <person name="Li J."/>
            <person name="Zhao F."/>
            <person name="Cao W."/>
        </authorList>
    </citation>
    <scope>NUCLEOTIDE SEQUENCE</scope>
    <source>
        <strain evidence="5">Rsan-2018</strain>
        <tissue evidence="5">Larvae</tissue>
    </source>
</reference>
<comment type="similarity">
    <text evidence="2 3">Belongs to the small heat shock protein (HSP20) family.</text>
</comment>
<dbReference type="InterPro" id="IPR008978">
    <property type="entry name" value="HSP20-like_chaperone"/>
</dbReference>
<proteinExistence type="inferred from homology"/>
<dbReference type="GO" id="GO:0005634">
    <property type="term" value="C:nucleus"/>
    <property type="evidence" value="ECO:0007669"/>
    <property type="project" value="TreeGrafter"/>
</dbReference>
<dbReference type="Proteomes" id="UP000821837">
    <property type="component" value="Unassembled WGS sequence"/>
</dbReference>
<organism evidence="5 6">
    <name type="scientific">Rhipicephalus sanguineus</name>
    <name type="common">Brown dog tick</name>
    <name type="synonym">Ixodes sanguineus</name>
    <dbReference type="NCBI Taxonomy" id="34632"/>
    <lineage>
        <taxon>Eukaryota</taxon>
        <taxon>Metazoa</taxon>
        <taxon>Ecdysozoa</taxon>
        <taxon>Arthropoda</taxon>
        <taxon>Chelicerata</taxon>
        <taxon>Arachnida</taxon>
        <taxon>Acari</taxon>
        <taxon>Parasitiformes</taxon>
        <taxon>Ixodida</taxon>
        <taxon>Ixodoidea</taxon>
        <taxon>Ixodidae</taxon>
        <taxon>Rhipicephalinae</taxon>
        <taxon>Rhipicephalus</taxon>
        <taxon>Rhipicephalus</taxon>
    </lineage>
</organism>